<organism evidence="2 3">
    <name type="scientific">Flavihumibacter fluminis</name>
    <dbReference type="NCBI Taxonomy" id="2909236"/>
    <lineage>
        <taxon>Bacteria</taxon>
        <taxon>Pseudomonadati</taxon>
        <taxon>Bacteroidota</taxon>
        <taxon>Chitinophagia</taxon>
        <taxon>Chitinophagales</taxon>
        <taxon>Chitinophagaceae</taxon>
        <taxon>Flavihumibacter</taxon>
    </lineage>
</organism>
<keyword evidence="3" id="KW-1185">Reference proteome</keyword>
<reference evidence="2 3" key="1">
    <citation type="submission" date="2022-01" db="EMBL/GenBank/DDBJ databases">
        <title>Flavihumibacter sp. nov., isolated from sediment of a river.</title>
        <authorList>
            <person name="Liu H."/>
        </authorList>
    </citation>
    <scope>NUCLEOTIDE SEQUENCE [LARGE SCALE GENOMIC DNA]</scope>
    <source>
        <strain evidence="2 3">RY-1</strain>
    </source>
</reference>
<evidence type="ECO:0000313" key="2">
    <source>
        <dbReference type="EMBL" id="MCF1714026.1"/>
    </source>
</evidence>
<dbReference type="Pfam" id="PF14129">
    <property type="entry name" value="DUF4296"/>
    <property type="match status" value="1"/>
</dbReference>
<accession>A0ABS9BH87</accession>
<protein>
    <submittedName>
        <fullName evidence="2">DUF4296 domain-containing protein</fullName>
    </submittedName>
</protein>
<dbReference type="PROSITE" id="PS51257">
    <property type="entry name" value="PROKAR_LIPOPROTEIN"/>
    <property type="match status" value="1"/>
</dbReference>
<evidence type="ECO:0000313" key="3">
    <source>
        <dbReference type="Proteomes" id="UP001200145"/>
    </source>
</evidence>
<evidence type="ECO:0000259" key="1">
    <source>
        <dbReference type="Pfam" id="PF14129"/>
    </source>
</evidence>
<dbReference type="RefSeq" id="WP_234864553.1">
    <property type="nucleotide sequence ID" value="NZ_JAKEVY010000001.1"/>
</dbReference>
<sequence length="135" mass="15987">MRFFSFFLMLALLGFLSCSEDKDEKPALSQMDMVPLVYQLMLVDEISLDYQNRDSTRRMDSIRSRKYDQVFDLNKVDYKTFKESYDYYLARPDQLKVIFDSVEAYGNRDRLARMVPSASQPVTKPKLLNRDKKPE</sequence>
<dbReference type="InterPro" id="IPR025381">
    <property type="entry name" value="DUF4296"/>
</dbReference>
<dbReference type="Proteomes" id="UP001200145">
    <property type="component" value="Unassembled WGS sequence"/>
</dbReference>
<dbReference type="EMBL" id="JAKEVY010000001">
    <property type="protein sequence ID" value="MCF1714026.1"/>
    <property type="molecule type" value="Genomic_DNA"/>
</dbReference>
<gene>
    <name evidence="2" type="ORF">L0U88_05190</name>
</gene>
<feature type="domain" description="DUF4296" evidence="1">
    <location>
        <begin position="28"/>
        <end position="104"/>
    </location>
</feature>
<name>A0ABS9BH87_9BACT</name>
<proteinExistence type="predicted"/>
<comment type="caution">
    <text evidence="2">The sequence shown here is derived from an EMBL/GenBank/DDBJ whole genome shotgun (WGS) entry which is preliminary data.</text>
</comment>